<dbReference type="EMBL" id="QJVC01000006">
    <property type="protein sequence ID" value="PYI38647.1"/>
    <property type="molecule type" value="Genomic_DNA"/>
</dbReference>
<dbReference type="OrthoDB" id="9797687at2"/>
<gene>
    <name evidence="1" type="ORF">CVS30_08770</name>
</gene>
<organism evidence="1 2">
    <name type="scientific">Arthrobacter psychrolactophilus</name>
    <dbReference type="NCBI Taxonomy" id="92442"/>
    <lineage>
        <taxon>Bacteria</taxon>
        <taxon>Bacillati</taxon>
        <taxon>Actinomycetota</taxon>
        <taxon>Actinomycetes</taxon>
        <taxon>Micrococcales</taxon>
        <taxon>Micrococcaceae</taxon>
        <taxon>Arthrobacter</taxon>
    </lineage>
</organism>
<evidence type="ECO:0000313" key="2">
    <source>
        <dbReference type="Proteomes" id="UP000247980"/>
    </source>
</evidence>
<name>A0A2V5JG15_9MICC</name>
<dbReference type="Proteomes" id="UP000247980">
    <property type="component" value="Unassembled WGS sequence"/>
</dbReference>
<dbReference type="RefSeq" id="WP_110484961.1">
    <property type="nucleotide sequence ID" value="NZ_QJVC01000006.1"/>
</dbReference>
<accession>A0A2V5JG15</accession>
<proteinExistence type="predicted"/>
<keyword evidence="2" id="KW-1185">Reference proteome</keyword>
<protein>
    <submittedName>
        <fullName evidence="1">Uncharacterized protein</fullName>
    </submittedName>
</protein>
<comment type="caution">
    <text evidence="1">The sequence shown here is derived from an EMBL/GenBank/DDBJ whole genome shotgun (WGS) entry which is preliminary data.</text>
</comment>
<dbReference type="AlphaFoldDB" id="A0A2V5JG15"/>
<evidence type="ECO:0000313" key="1">
    <source>
        <dbReference type="EMBL" id="PYI38647.1"/>
    </source>
</evidence>
<sequence>MVSKKTSTAAFTVQRLSLKDRIDSASTTEQLAVLYPVYDEVVSSHRQAITATGELAFLTDDMLSV</sequence>
<reference evidence="1 2" key="1">
    <citation type="submission" date="2018-05" db="EMBL/GenBank/DDBJ databases">
        <title>Genetic diversity of glacier-inhabiting Cryobacterium bacteria in China and description of Cryobacterium mengkeensis sp. nov. and Arthrobacter glacialis sp. nov.</title>
        <authorList>
            <person name="Liu Q."/>
            <person name="Xin Y.-H."/>
        </authorList>
    </citation>
    <scope>NUCLEOTIDE SEQUENCE [LARGE SCALE GENOMIC DNA]</scope>
    <source>
        <strain evidence="1 2">B7</strain>
    </source>
</reference>